<evidence type="ECO:0000313" key="1">
    <source>
        <dbReference type="EMBL" id="QSQ28637.1"/>
    </source>
</evidence>
<name>A0ABX7PDX9_9BACT</name>
<dbReference type="EMBL" id="CP071090">
    <property type="protein sequence ID" value="QSQ28637.1"/>
    <property type="molecule type" value="Genomic_DNA"/>
</dbReference>
<dbReference type="RefSeq" id="WP_206730147.1">
    <property type="nucleotide sequence ID" value="NZ_CP071090.1"/>
</dbReference>
<gene>
    <name evidence="1" type="ORF">JY651_12915</name>
</gene>
<protein>
    <submittedName>
        <fullName evidence="1">Uncharacterized protein</fullName>
    </submittedName>
</protein>
<organism evidence="1 2">
    <name type="scientific">Pyxidicoccus parkwayensis</name>
    <dbReference type="NCBI Taxonomy" id="2813578"/>
    <lineage>
        <taxon>Bacteria</taxon>
        <taxon>Pseudomonadati</taxon>
        <taxon>Myxococcota</taxon>
        <taxon>Myxococcia</taxon>
        <taxon>Myxococcales</taxon>
        <taxon>Cystobacterineae</taxon>
        <taxon>Myxococcaceae</taxon>
        <taxon>Pyxidicoccus</taxon>
    </lineage>
</organism>
<sequence length="190" mass="21191">MSLTAQQLLDIASQYRDTTRDYYLRQEASPQHERLAALWKQELLKLDRWHAFIRSLAREMPGFTFGDGTAPLSPCFRCVAYPATSYPHPSVPWAVVGCVSILAPVYTVYGVEFGREAPVRGGSTLYLDDLPDFMSAVALGLGTKLEAQFHVTALPREMARTPVPLFVESKAPPETTLFDALFTDRPEVIP</sequence>
<reference evidence="1 2" key="1">
    <citation type="submission" date="2021-02" db="EMBL/GenBank/DDBJ databases">
        <title>De Novo genome assembly of isolated myxobacteria.</title>
        <authorList>
            <person name="Stevens D.C."/>
        </authorList>
    </citation>
    <scope>NUCLEOTIDE SEQUENCE [LARGE SCALE GENOMIC DNA]</scope>
    <source>
        <strain evidence="2">SCPEA02</strain>
    </source>
</reference>
<evidence type="ECO:0000313" key="2">
    <source>
        <dbReference type="Proteomes" id="UP000662747"/>
    </source>
</evidence>
<accession>A0ABX7PDX9</accession>
<dbReference type="Proteomes" id="UP000662747">
    <property type="component" value="Chromosome"/>
</dbReference>
<keyword evidence="2" id="KW-1185">Reference proteome</keyword>
<proteinExistence type="predicted"/>